<evidence type="ECO:0000313" key="3">
    <source>
        <dbReference type="Proteomes" id="UP001236014"/>
    </source>
</evidence>
<feature type="compositionally biased region" description="Acidic residues" evidence="1">
    <location>
        <begin position="110"/>
        <end position="140"/>
    </location>
</feature>
<evidence type="ECO:0008006" key="4">
    <source>
        <dbReference type="Google" id="ProtNLM"/>
    </source>
</evidence>
<evidence type="ECO:0000256" key="1">
    <source>
        <dbReference type="SAM" id="MobiDB-lite"/>
    </source>
</evidence>
<dbReference type="EMBL" id="CP127294">
    <property type="protein sequence ID" value="WIX82895.1"/>
    <property type="molecule type" value="Genomic_DNA"/>
</dbReference>
<dbReference type="AlphaFoldDB" id="A0A9Y2IM66"/>
<feature type="compositionally biased region" description="Basic residues" evidence="1">
    <location>
        <begin position="193"/>
        <end position="204"/>
    </location>
</feature>
<sequence>MKAGTPMALGVAAGYLLGRTKKGRLALMIAAAGATGKAGVSPAKLVQSGLEQLGSSAEIGQLTSLARDELLAAAKSAAVTAASGRIESLSERLQDGGALTRGKKSKADEEHDGEDELQEEPEGEAEAVDEDEAEAEEEPEPEKPQRRRAASRHPSDDDNDTDNGGEQPPQRRSPSRRSASSDDDKSSGSARTATKRSPARRARR</sequence>
<reference evidence="2 3" key="1">
    <citation type="submission" date="2023-06" db="EMBL/GenBank/DDBJ databases">
        <authorList>
            <person name="Oyuntsetseg B."/>
            <person name="Kim S.B."/>
        </authorList>
    </citation>
    <scope>NUCLEOTIDE SEQUENCE [LARGE SCALE GENOMIC DNA]</scope>
    <source>
        <strain evidence="2 3">2-15</strain>
    </source>
</reference>
<evidence type="ECO:0000313" key="2">
    <source>
        <dbReference type="EMBL" id="WIX82895.1"/>
    </source>
</evidence>
<dbReference type="KEGG" id="acab:QRX50_20035"/>
<proteinExistence type="predicted"/>
<keyword evidence="3" id="KW-1185">Reference proteome</keyword>
<dbReference type="RefSeq" id="WP_285973458.1">
    <property type="nucleotide sequence ID" value="NZ_CP127294.1"/>
</dbReference>
<protein>
    <recommendedName>
        <fullName evidence="4">Histone protein</fullName>
    </recommendedName>
</protein>
<organism evidence="2 3">
    <name type="scientific">Amycolatopsis carbonis</name>
    <dbReference type="NCBI Taxonomy" id="715471"/>
    <lineage>
        <taxon>Bacteria</taxon>
        <taxon>Bacillati</taxon>
        <taxon>Actinomycetota</taxon>
        <taxon>Actinomycetes</taxon>
        <taxon>Pseudonocardiales</taxon>
        <taxon>Pseudonocardiaceae</taxon>
        <taxon>Amycolatopsis</taxon>
    </lineage>
</organism>
<feature type="region of interest" description="Disordered" evidence="1">
    <location>
        <begin position="78"/>
        <end position="204"/>
    </location>
</feature>
<dbReference type="Proteomes" id="UP001236014">
    <property type="component" value="Chromosome"/>
</dbReference>
<accession>A0A9Y2IM66</accession>
<name>A0A9Y2IM66_9PSEU</name>
<gene>
    <name evidence="2" type="ORF">QRX50_20035</name>
</gene>